<comment type="similarity">
    <text evidence="3 19">In the N-terminal section; belongs to the NnrE/AIBP family.</text>
</comment>
<evidence type="ECO:0000256" key="12">
    <source>
        <dbReference type="ARBA" id="ARBA00023239"/>
    </source>
</evidence>
<evidence type="ECO:0000256" key="16">
    <source>
        <dbReference type="ARBA" id="ARBA00049209"/>
    </source>
</evidence>
<dbReference type="PROSITE" id="PS01050">
    <property type="entry name" value="YJEF_C_2"/>
    <property type="match status" value="1"/>
</dbReference>
<evidence type="ECO:0000256" key="7">
    <source>
        <dbReference type="ARBA" id="ARBA00022840"/>
    </source>
</evidence>
<dbReference type="InterPro" id="IPR004443">
    <property type="entry name" value="YjeF_N_dom"/>
</dbReference>
<comment type="cofactor">
    <cofactor evidence="17">
        <name>Mg(2+)</name>
        <dbReference type="ChEBI" id="CHEBI:18420"/>
    </cofactor>
</comment>
<feature type="binding site" evidence="18">
    <location>
        <begin position="59"/>
        <end position="63"/>
    </location>
    <ligand>
        <name>(6S)-NADPHX</name>
        <dbReference type="ChEBI" id="CHEBI:64076"/>
    </ligand>
</feature>
<feature type="binding site" evidence="17">
    <location>
        <position position="454"/>
    </location>
    <ligand>
        <name>AMP</name>
        <dbReference type="ChEBI" id="CHEBI:456215"/>
    </ligand>
</feature>
<keyword evidence="6 17" id="KW-0547">Nucleotide-binding</keyword>
<evidence type="ECO:0000256" key="17">
    <source>
        <dbReference type="HAMAP-Rule" id="MF_01965"/>
    </source>
</evidence>
<dbReference type="HAMAP" id="MF_01965">
    <property type="entry name" value="NADHX_dehydratase"/>
    <property type="match status" value="1"/>
</dbReference>
<evidence type="ECO:0000313" key="22">
    <source>
        <dbReference type="EMBL" id="MBB6218798.1"/>
    </source>
</evidence>
<dbReference type="PIRSF" id="PIRSF017184">
    <property type="entry name" value="Nnr"/>
    <property type="match status" value="1"/>
</dbReference>
<evidence type="ECO:0000313" key="23">
    <source>
        <dbReference type="Proteomes" id="UP000579281"/>
    </source>
</evidence>
<feature type="binding site" evidence="17">
    <location>
        <position position="266"/>
    </location>
    <ligand>
        <name>(6S)-NADPHX</name>
        <dbReference type="ChEBI" id="CHEBI:64076"/>
    </ligand>
</feature>
<dbReference type="SUPFAM" id="SSF64153">
    <property type="entry name" value="YjeF N-terminal domain-like"/>
    <property type="match status" value="1"/>
</dbReference>
<evidence type="ECO:0000256" key="1">
    <source>
        <dbReference type="ARBA" id="ARBA00000013"/>
    </source>
</evidence>
<comment type="function">
    <text evidence="17">Catalyzes the dehydration of the S-form of NAD(P)HX at the expense of ADP, which is converted to AMP. Together with NAD(P)HX epimerase, which catalyzes the epimerization of the S- and R-forms, the enzyme allows the repair of both epimers of NAD(P)HX, a damaged form of NAD(P)H that is a result of enzymatic or heat-dependent hydration.</text>
</comment>
<evidence type="ECO:0000256" key="19">
    <source>
        <dbReference type="PIRNR" id="PIRNR017184"/>
    </source>
</evidence>
<feature type="binding site" evidence="17">
    <location>
        <begin position="425"/>
        <end position="429"/>
    </location>
    <ligand>
        <name>AMP</name>
        <dbReference type="ChEBI" id="CHEBI:456215"/>
    </ligand>
</feature>
<evidence type="ECO:0000256" key="9">
    <source>
        <dbReference type="ARBA" id="ARBA00022958"/>
    </source>
</evidence>
<keyword evidence="23" id="KW-1185">Reference proteome</keyword>
<comment type="caution">
    <text evidence="18">Lacks conserved residue(s) required for the propagation of feature annotation.</text>
</comment>
<evidence type="ECO:0000256" key="6">
    <source>
        <dbReference type="ARBA" id="ARBA00022741"/>
    </source>
</evidence>
<accession>A0A841L2F0</accession>
<feature type="binding site" evidence="18">
    <location>
        <position position="164"/>
    </location>
    <ligand>
        <name>(6S)-NADPHX</name>
        <dbReference type="ChEBI" id="CHEBI:64076"/>
    </ligand>
</feature>
<dbReference type="GO" id="GO:0046496">
    <property type="term" value="P:nicotinamide nucleotide metabolic process"/>
    <property type="evidence" value="ECO:0007669"/>
    <property type="project" value="UniProtKB-UniRule"/>
</dbReference>
<sequence>MKVVDGIQMKMLDQTAMEEYKIPGIILMEQAGMAVTEEIMKEIQRQENKRVMIICGLGNNGGDGFVAARHLFQRGIPVKVRIIGDIARLNGDAKSNYDILKKLKTDIKTMLDFQDIQKLSDELAHSGIVVDAICGTGLNRGADGLWKELIRVINQCGKYILSIDIPSGVSASTGNILDTAVRANKTVVLQLPKVGNINFPGADYSDEMIVKDIGIPKEAIERNNLNISLITETMIRNILPRRKNDTHKGNYGKAYIVAGSMGMTGAAMLTCEAVFRSGAGLLKVAIPQSLNSIMETRLIEAITVPLPELKKGVVGISDIEKIIKTMKESDVIAVGPGSGQTRELEEVLRNIFEEATIPIVLDADALNSLAHRLDMLKLLKSTAVLTPHIGEMARLINIPIEEIQRNKIQIAMEFAQKWKVILILKGARTVIASPEGKVFINTTGNPGMATAGSGDVLTGIVTGFLAQGIQPLEAALAAVYMHGAAGDRAAVRIGEYGLMAGDIVVELPHAIKEIVGK</sequence>
<comment type="catalytic activity">
    <reaction evidence="2 18 19">
        <text>(6R)-NADPHX = (6S)-NADPHX</text>
        <dbReference type="Rhea" id="RHEA:32227"/>
        <dbReference type="ChEBI" id="CHEBI:64076"/>
        <dbReference type="ChEBI" id="CHEBI:64077"/>
        <dbReference type="EC" id="5.1.99.6"/>
    </reaction>
</comment>
<feature type="binding site" evidence="18">
    <location>
        <position position="60"/>
    </location>
    <ligand>
        <name>K(+)</name>
        <dbReference type="ChEBI" id="CHEBI:29103"/>
    </ligand>
</feature>
<comment type="cofactor">
    <cofactor evidence="18 19">
        <name>K(+)</name>
        <dbReference type="ChEBI" id="CHEBI:29103"/>
    </cofactor>
    <text evidence="18 19">Binds 1 potassium ion per subunit.</text>
</comment>
<dbReference type="Gene3D" id="3.40.50.10260">
    <property type="entry name" value="YjeF N-terminal domain"/>
    <property type="match status" value="1"/>
</dbReference>
<comment type="catalytic activity">
    <reaction evidence="1 18 19">
        <text>(6R)-NADHX = (6S)-NADHX</text>
        <dbReference type="Rhea" id="RHEA:32215"/>
        <dbReference type="ChEBI" id="CHEBI:64074"/>
        <dbReference type="ChEBI" id="CHEBI:64075"/>
        <dbReference type="EC" id="5.1.99.6"/>
    </reaction>
</comment>
<dbReference type="RefSeq" id="WP_184313600.1">
    <property type="nucleotide sequence ID" value="NZ_JACHEN010000049.1"/>
</dbReference>
<feature type="binding site" evidence="17">
    <location>
        <position position="455"/>
    </location>
    <ligand>
        <name>(6S)-NADPHX</name>
        <dbReference type="ChEBI" id="CHEBI:64076"/>
    </ligand>
</feature>
<dbReference type="Gene3D" id="3.40.1190.20">
    <property type="match status" value="1"/>
</dbReference>
<feature type="binding site" evidence="18">
    <location>
        <begin position="135"/>
        <end position="141"/>
    </location>
    <ligand>
        <name>(6S)-NADPHX</name>
        <dbReference type="ChEBI" id="CHEBI:64076"/>
    </ligand>
</feature>
<evidence type="ECO:0000256" key="15">
    <source>
        <dbReference type="ARBA" id="ARBA00048238"/>
    </source>
</evidence>
<keyword evidence="13" id="KW-0511">Multifunctional enzyme</keyword>
<dbReference type="PANTHER" id="PTHR12592">
    <property type="entry name" value="ATP-DEPENDENT (S)-NAD(P)H-HYDRATE DEHYDRATASE FAMILY MEMBER"/>
    <property type="match status" value="1"/>
</dbReference>
<gene>
    <name evidence="18" type="primary">nnrE</name>
    <name evidence="17" type="synonym">nnrD</name>
    <name evidence="22" type="ORF">HNQ80_004973</name>
</gene>
<dbReference type="Proteomes" id="UP000579281">
    <property type="component" value="Unassembled WGS sequence"/>
</dbReference>
<dbReference type="InterPro" id="IPR029056">
    <property type="entry name" value="Ribokinase-like"/>
</dbReference>
<dbReference type="NCBIfam" id="TIGR00197">
    <property type="entry name" value="yjeF_nterm"/>
    <property type="match status" value="1"/>
</dbReference>
<dbReference type="PROSITE" id="PS51385">
    <property type="entry name" value="YJEF_N"/>
    <property type="match status" value="1"/>
</dbReference>
<comment type="caution">
    <text evidence="22">The sequence shown here is derived from an EMBL/GenBank/DDBJ whole genome shotgun (WGS) entry which is preliminary data.</text>
</comment>
<reference evidence="22 23" key="1">
    <citation type="submission" date="2020-08" db="EMBL/GenBank/DDBJ databases">
        <title>Genomic Encyclopedia of Type Strains, Phase IV (KMG-IV): sequencing the most valuable type-strain genomes for metagenomic binning, comparative biology and taxonomic classification.</title>
        <authorList>
            <person name="Goeker M."/>
        </authorList>
    </citation>
    <scope>NUCLEOTIDE SEQUENCE [LARGE SCALE GENOMIC DNA]</scope>
    <source>
        <strain evidence="22 23">DSM 103526</strain>
    </source>
</reference>
<comment type="similarity">
    <text evidence="4 19">In the C-terminal section; belongs to the NnrD/CARKD family.</text>
</comment>
<comment type="similarity">
    <text evidence="18">Belongs to the NnrE/AIBP family.</text>
</comment>
<comment type="function">
    <text evidence="18">Catalyzes the epimerization of the S- and R-forms of NAD(P)HX, a damaged form of NAD(P)H that is a result of enzymatic or heat-dependent hydration. This is a prerequisite for the S-specific NAD(P)H-hydrate dehydratase to allow the repair of both epimers of NAD(P)HX.</text>
</comment>
<dbReference type="InterPro" id="IPR036652">
    <property type="entry name" value="YjeF_N_dom_sf"/>
</dbReference>
<evidence type="ECO:0000256" key="13">
    <source>
        <dbReference type="ARBA" id="ARBA00023268"/>
    </source>
</evidence>
<evidence type="ECO:0000259" key="21">
    <source>
        <dbReference type="PROSITE" id="PS51385"/>
    </source>
</evidence>
<feature type="domain" description="YjeF N-terminal" evidence="21">
    <location>
        <begin position="9"/>
        <end position="221"/>
    </location>
</feature>
<feature type="binding site" evidence="18">
    <location>
        <position position="131"/>
    </location>
    <ligand>
        <name>K(+)</name>
        <dbReference type="ChEBI" id="CHEBI:29103"/>
    </ligand>
</feature>
<evidence type="ECO:0000256" key="11">
    <source>
        <dbReference type="ARBA" id="ARBA00023235"/>
    </source>
</evidence>
<dbReference type="CDD" id="cd01171">
    <property type="entry name" value="YXKO-related"/>
    <property type="match status" value="1"/>
</dbReference>
<evidence type="ECO:0000259" key="20">
    <source>
        <dbReference type="PROSITE" id="PS51383"/>
    </source>
</evidence>
<keyword evidence="9 18" id="KW-0630">Potassium</keyword>
<dbReference type="GO" id="GO:0052855">
    <property type="term" value="F:ADP-dependent NAD(P)H-hydrate dehydratase activity"/>
    <property type="evidence" value="ECO:0007669"/>
    <property type="project" value="UniProtKB-UniRule"/>
</dbReference>
<evidence type="ECO:0000256" key="5">
    <source>
        <dbReference type="ARBA" id="ARBA00022723"/>
    </source>
</evidence>
<comment type="catalytic activity">
    <reaction evidence="16 17 19">
        <text>(6S)-NADPHX + ADP = AMP + phosphate + NADPH + H(+)</text>
        <dbReference type="Rhea" id="RHEA:32235"/>
        <dbReference type="ChEBI" id="CHEBI:15378"/>
        <dbReference type="ChEBI" id="CHEBI:43474"/>
        <dbReference type="ChEBI" id="CHEBI:57783"/>
        <dbReference type="ChEBI" id="CHEBI:64076"/>
        <dbReference type="ChEBI" id="CHEBI:456215"/>
        <dbReference type="ChEBI" id="CHEBI:456216"/>
        <dbReference type="EC" id="4.2.1.136"/>
    </reaction>
</comment>
<organism evidence="22 23">
    <name type="scientific">Anaerosolibacter carboniphilus</name>
    <dbReference type="NCBI Taxonomy" id="1417629"/>
    <lineage>
        <taxon>Bacteria</taxon>
        <taxon>Bacillati</taxon>
        <taxon>Bacillota</taxon>
        <taxon>Clostridia</taxon>
        <taxon>Peptostreptococcales</taxon>
        <taxon>Thermotaleaceae</taxon>
        <taxon>Anaerosolibacter</taxon>
    </lineage>
</organism>
<dbReference type="InterPro" id="IPR030677">
    <property type="entry name" value="Nnr"/>
</dbReference>
<evidence type="ECO:0000256" key="3">
    <source>
        <dbReference type="ARBA" id="ARBA00006001"/>
    </source>
</evidence>
<dbReference type="EC" id="5.1.99.6" evidence="19"/>
<dbReference type="GO" id="GO:0052856">
    <property type="term" value="F:NAD(P)HX epimerase activity"/>
    <property type="evidence" value="ECO:0007669"/>
    <property type="project" value="UniProtKB-UniRule"/>
</dbReference>
<dbReference type="PANTHER" id="PTHR12592:SF0">
    <property type="entry name" value="ATP-DEPENDENT (S)-NAD(P)H-HYDRATE DEHYDRATASE"/>
    <property type="match status" value="1"/>
</dbReference>
<evidence type="ECO:0000256" key="8">
    <source>
        <dbReference type="ARBA" id="ARBA00022857"/>
    </source>
</evidence>
<dbReference type="HAMAP" id="MF_01966">
    <property type="entry name" value="NADHX_epimerase"/>
    <property type="match status" value="1"/>
</dbReference>
<dbReference type="GO" id="GO:0005524">
    <property type="term" value="F:ATP binding"/>
    <property type="evidence" value="ECO:0007669"/>
    <property type="project" value="UniProtKB-UniRule"/>
</dbReference>
<dbReference type="InterPro" id="IPR017953">
    <property type="entry name" value="Carbohydrate_kinase_pred_CS"/>
</dbReference>
<dbReference type="GO" id="GO:0046872">
    <property type="term" value="F:metal ion binding"/>
    <property type="evidence" value="ECO:0007669"/>
    <property type="project" value="UniProtKB-UniRule"/>
</dbReference>
<feature type="binding site" evidence="18">
    <location>
        <position position="167"/>
    </location>
    <ligand>
        <name>K(+)</name>
        <dbReference type="ChEBI" id="CHEBI:29103"/>
    </ligand>
</feature>
<dbReference type="AlphaFoldDB" id="A0A841L2F0"/>
<dbReference type="EMBL" id="JACHEN010000049">
    <property type="protein sequence ID" value="MBB6218798.1"/>
    <property type="molecule type" value="Genomic_DNA"/>
</dbReference>
<evidence type="ECO:0000256" key="14">
    <source>
        <dbReference type="ARBA" id="ARBA00025153"/>
    </source>
</evidence>
<feature type="binding site" evidence="17">
    <location>
        <position position="337"/>
    </location>
    <ligand>
        <name>(6S)-NADPHX</name>
        <dbReference type="ChEBI" id="CHEBI:64076"/>
    </ligand>
</feature>
<feature type="binding site" evidence="17">
    <location>
        <position position="388"/>
    </location>
    <ligand>
        <name>(6S)-NADPHX</name>
        <dbReference type="ChEBI" id="CHEBI:64076"/>
    </ligand>
</feature>
<dbReference type="EC" id="4.2.1.136" evidence="19"/>
<comment type="similarity">
    <text evidence="17">Belongs to the NnrD/CARKD family.</text>
</comment>
<dbReference type="GO" id="GO:0110051">
    <property type="term" value="P:metabolite repair"/>
    <property type="evidence" value="ECO:0007669"/>
    <property type="project" value="TreeGrafter"/>
</dbReference>
<evidence type="ECO:0000256" key="4">
    <source>
        <dbReference type="ARBA" id="ARBA00009524"/>
    </source>
</evidence>
<dbReference type="InterPro" id="IPR000631">
    <property type="entry name" value="CARKD"/>
</dbReference>
<keyword evidence="11 18" id="KW-0413">Isomerase</keyword>
<dbReference type="SUPFAM" id="SSF53613">
    <property type="entry name" value="Ribokinase-like"/>
    <property type="match status" value="1"/>
</dbReference>
<comment type="subunit">
    <text evidence="17">Homotetramer.</text>
</comment>
<evidence type="ECO:0000256" key="18">
    <source>
        <dbReference type="HAMAP-Rule" id="MF_01966"/>
    </source>
</evidence>
<evidence type="ECO:0000256" key="2">
    <source>
        <dbReference type="ARBA" id="ARBA00000909"/>
    </source>
</evidence>
<keyword evidence="12 17" id="KW-0456">Lyase</keyword>
<dbReference type="Pfam" id="PF01256">
    <property type="entry name" value="Carb_kinase"/>
    <property type="match status" value="1"/>
</dbReference>
<name>A0A841L2F0_9FIRM</name>
<comment type="function">
    <text evidence="14 19">Bifunctional enzyme that catalyzes the epimerization of the S- and R-forms of NAD(P)HX and the dehydration of the S-form of NAD(P)HX at the expense of ADP, which is converted to AMP. This allows the repair of both epimers of NAD(P)HX, a damaged form of NAD(P)H that is a result of enzymatic or heat-dependent hydration.</text>
</comment>
<dbReference type="NCBIfam" id="TIGR00196">
    <property type="entry name" value="yjeF_cterm"/>
    <property type="match status" value="1"/>
</dbReference>
<dbReference type="Pfam" id="PF03853">
    <property type="entry name" value="YjeF_N"/>
    <property type="match status" value="1"/>
</dbReference>
<dbReference type="PROSITE" id="PS51383">
    <property type="entry name" value="YJEF_C_3"/>
    <property type="match status" value="1"/>
</dbReference>
<comment type="catalytic activity">
    <reaction evidence="15 17 19">
        <text>(6S)-NADHX + ADP = AMP + phosphate + NADH + H(+)</text>
        <dbReference type="Rhea" id="RHEA:32223"/>
        <dbReference type="ChEBI" id="CHEBI:15378"/>
        <dbReference type="ChEBI" id="CHEBI:43474"/>
        <dbReference type="ChEBI" id="CHEBI:57945"/>
        <dbReference type="ChEBI" id="CHEBI:64074"/>
        <dbReference type="ChEBI" id="CHEBI:456215"/>
        <dbReference type="ChEBI" id="CHEBI:456216"/>
        <dbReference type="EC" id="4.2.1.136"/>
    </reaction>
</comment>
<keyword evidence="8 17" id="KW-0521">NADP</keyword>
<keyword evidence="5 18" id="KW-0479">Metal-binding</keyword>
<evidence type="ECO:0000256" key="10">
    <source>
        <dbReference type="ARBA" id="ARBA00023027"/>
    </source>
</evidence>
<keyword evidence="7 17" id="KW-0067">ATP-binding</keyword>
<proteinExistence type="inferred from homology"/>
<keyword evidence="10 17" id="KW-0520">NAD</keyword>
<feature type="domain" description="YjeF C-terminal" evidence="20">
    <location>
        <begin position="231"/>
        <end position="514"/>
    </location>
</feature>
<protein>
    <recommendedName>
        <fullName evidence="19">Bifunctional NAD(P)H-hydrate repair enzyme</fullName>
    </recommendedName>
    <alternativeName>
        <fullName evidence="19">Nicotinamide nucleotide repair protein</fullName>
    </alternativeName>
    <domain>
        <recommendedName>
            <fullName evidence="19">ADP-dependent (S)-NAD(P)H-hydrate dehydratase</fullName>
            <ecNumber evidence="19">4.2.1.136</ecNumber>
        </recommendedName>
        <alternativeName>
            <fullName evidence="19">ADP-dependent NAD(P)HX dehydratase</fullName>
        </alternativeName>
    </domain>
    <domain>
        <recommendedName>
            <fullName evidence="19">NAD(P)H-hydrate epimerase</fullName>
            <ecNumber evidence="19">5.1.99.6</ecNumber>
        </recommendedName>
    </domain>
</protein>